<dbReference type="RefSeq" id="WP_143879306.1">
    <property type="nucleotide sequence ID" value="NZ_BAABLZ010000001.1"/>
</dbReference>
<dbReference type="EMBL" id="CP041742">
    <property type="protein sequence ID" value="QDQ73794.1"/>
    <property type="molecule type" value="Genomic_DNA"/>
</dbReference>
<gene>
    <name evidence="1" type="ORF">FNZ56_07860</name>
</gene>
<protein>
    <submittedName>
        <fullName evidence="1">Uncharacterized protein</fullName>
    </submittedName>
</protein>
<dbReference type="Proteomes" id="UP000315891">
    <property type="component" value="Chromosome"/>
</dbReference>
<organism evidence="1 2">
    <name type="scientific">Pseudoluteimonas lycopersici</name>
    <dbReference type="NCBI Taxonomy" id="1324796"/>
    <lineage>
        <taxon>Bacteria</taxon>
        <taxon>Pseudomonadati</taxon>
        <taxon>Pseudomonadota</taxon>
        <taxon>Gammaproteobacteria</taxon>
        <taxon>Lysobacterales</taxon>
        <taxon>Lysobacteraceae</taxon>
        <taxon>Pseudoluteimonas</taxon>
    </lineage>
</organism>
<proteinExistence type="predicted"/>
<keyword evidence="2" id="KW-1185">Reference proteome</keyword>
<dbReference type="AlphaFoldDB" id="A0A516V5I9"/>
<sequence length="200" mass="22203">MPELEPRWYRRRRGAGLLLLAFALAAFAAPLWYFRNSDHPLSGQDVVALCDRLDRLPLPEAGWSRAAGTSPGLPRLPGTDAEAAGYCIWRDARGQVAFEAVLSTNRNTRPLGVDALYERMRGEVVATRNDELREADGPGERSIRSRRGNSREWLIEDHGIVLLLRGYRTEDAWFDHAATAALEALRAPPAQPDIVISTSS</sequence>
<name>A0A516V5I9_9GAMM</name>
<reference evidence="1 2" key="1">
    <citation type="submission" date="2019-07" db="EMBL/GenBank/DDBJ databases">
        <title>Lysobacter weifangensis sp. nov., isolated from bensulfuron-methyl contaminated farmland soil.</title>
        <authorList>
            <person name="Zhao H."/>
        </authorList>
    </citation>
    <scope>NUCLEOTIDE SEQUENCE [LARGE SCALE GENOMIC DNA]</scope>
    <source>
        <strain evidence="1 2">CC-Bw-6</strain>
    </source>
</reference>
<accession>A0A516V5I9</accession>
<evidence type="ECO:0000313" key="1">
    <source>
        <dbReference type="EMBL" id="QDQ73794.1"/>
    </source>
</evidence>
<evidence type="ECO:0000313" key="2">
    <source>
        <dbReference type="Proteomes" id="UP000315891"/>
    </source>
</evidence>